<evidence type="ECO:0000313" key="2">
    <source>
        <dbReference type="EMBL" id="ALS97102.1"/>
    </source>
</evidence>
<dbReference type="STRING" id="1526571.AT746_01610"/>
<organism evidence="2 3">
    <name type="scientific">Lacimicrobium alkaliphilum</name>
    <dbReference type="NCBI Taxonomy" id="1526571"/>
    <lineage>
        <taxon>Bacteria</taxon>
        <taxon>Pseudomonadati</taxon>
        <taxon>Pseudomonadota</taxon>
        <taxon>Gammaproteobacteria</taxon>
        <taxon>Alteromonadales</taxon>
        <taxon>Alteromonadaceae</taxon>
        <taxon>Lacimicrobium</taxon>
    </lineage>
</organism>
<accession>A0A0U3A7V8</accession>
<proteinExistence type="predicted"/>
<dbReference type="EMBL" id="CP013650">
    <property type="protein sequence ID" value="ALS97102.1"/>
    <property type="molecule type" value="Genomic_DNA"/>
</dbReference>
<evidence type="ECO:0000256" key="1">
    <source>
        <dbReference type="SAM" id="MobiDB-lite"/>
    </source>
</evidence>
<name>A0A0U3A7V8_9ALTE</name>
<dbReference type="KEGG" id="lal:AT746_01610"/>
<evidence type="ECO:0000313" key="3">
    <source>
        <dbReference type="Proteomes" id="UP000068447"/>
    </source>
</evidence>
<protein>
    <submittedName>
        <fullName evidence="2">Uncharacterized protein</fullName>
    </submittedName>
</protein>
<dbReference type="Proteomes" id="UP000068447">
    <property type="component" value="Chromosome"/>
</dbReference>
<feature type="region of interest" description="Disordered" evidence="1">
    <location>
        <begin position="1"/>
        <end position="25"/>
    </location>
</feature>
<dbReference type="AlphaFoldDB" id="A0A0U3A7V8"/>
<sequence length="84" mass="9275">MGFAAQPLASGPEPLPQAESHTVRTSQHYLQQTVARAITEFEQSSREDWSYRISRYENEEGISAAVLSFSSRQKSLTGNGLCLA</sequence>
<reference evidence="2 3" key="1">
    <citation type="submission" date="2015-12" db="EMBL/GenBank/DDBJ databases">
        <title>Complete genome of Lacimicrobium alkaliphilum KCTC 32984.</title>
        <authorList>
            <person name="Kim S.-G."/>
            <person name="Lee Y.-J."/>
        </authorList>
    </citation>
    <scope>NUCLEOTIDE SEQUENCE [LARGE SCALE GENOMIC DNA]</scope>
    <source>
        <strain evidence="2 3">YelD216</strain>
    </source>
</reference>
<keyword evidence="3" id="KW-1185">Reference proteome</keyword>
<gene>
    <name evidence="2" type="ORF">AT746_01610</name>
</gene>